<evidence type="ECO:0000313" key="2">
    <source>
        <dbReference type="Proteomes" id="UP000034954"/>
    </source>
</evidence>
<dbReference type="Proteomes" id="UP000034954">
    <property type="component" value="Unassembled WGS sequence"/>
</dbReference>
<sequence>MPCPAIHHRCPFAMVDTGRWVTLYEQGMFCCRRNAMRNFTGKEAAKNTLYLRFHERQEL</sequence>
<reference evidence="1 2" key="1">
    <citation type="journal article" date="2013" name="BMC Microbiol.">
        <title>Identification of the type II cytochrome c maturation pathway in anammox bacteria by comparative genomics.</title>
        <authorList>
            <person name="Ferousi C."/>
            <person name="Speth D.R."/>
            <person name="Reimann J."/>
            <person name="Op den Camp H.J."/>
            <person name="Allen J.W."/>
            <person name="Keltjens J.T."/>
            <person name="Jetten M.S."/>
        </authorList>
    </citation>
    <scope>NUCLEOTIDE SEQUENCE [LARGE SCALE GENOMIC DNA]</scope>
    <source>
        <strain evidence="1">RU1</strain>
    </source>
</reference>
<name>A0A0M2UWL0_9BACT</name>
<proteinExistence type="predicted"/>
<accession>A0A0M2UWL0</accession>
<organism evidence="1 2">
    <name type="scientific">Candidatus Brocadia fulgida</name>
    <dbReference type="NCBI Taxonomy" id="380242"/>
    <lineage>
        <taxon>Bacteria</taxon>
        <taxon>Pseudomonadati</taxon>
        <taxon>Planctomycetota</taxon>
        <taxon>Candidatus Brocadiia</taxon>
        <taxon>Candidatus Brocadiales</taxon>
        <taxon>Candidatus Brocadiaceae</taxon>
        <taxon>Candidatus Brocadia</taxon>
    </lineage>
</organism>
<dbReference type="EMBL" id="LAQJ01000229">
    <property type="protein sequence ID" value="KKO18894.1"/>
    <property type="molecule type" value="Genomic_DNA"/>
</dbReference>
<dbReference type="AlphaFoldDB" id="A0A0M2UWL0"/>
<gene>
    <name evidence="1" type="ORF">BROFUL_02395</name>
</gene>
<keyword evidence="2" id="KW-1185">Reference proteome</keyword>
<comment type="caution">
    <text evidence="1">The sequence shown here is derived from an EMBL/GenBank/DDBJ whole genome shotgun (WGS) entry which is preliminary data.</text>
</comment>
<protein>
    <submittedName>
        <fullName evidence="1">Uncharacterized protein</fullName>
    </submittedName>
</protein>
<evidence type="ECO:0000313" key="1">
    <source>
        <dbReference type="EMBL" id="KKO18894.1"/>
    </source>
</evidence>